<comment type="catalytic activity">
    <reaction evidence="10">
        <text>1-octadecanoyl-2-(9Z-octadecenoyl)-sn-glycerol + H2O = 2-(9Z-octadecenoyl)-glycerol + octadecanoate + H(+)</text>
        <dbReference type="Rhea" id="RHEA:77103"/>
        <dbReference type="ChEBI" id="CHEBI:15377"/>
        <dbReference type="ChEBI" id="CHEBI:15378"/>
        <dbReference type="ChEBI" id="CHEBI:25629"/>
        <dbReference type="ChEBI" id="CHEBI:73990"/>
        <dbReference type="ChEBI" id="CHEBI:75468"/>
    </reaction>
</comment>
<comment type="catalytic activity">
    <reaction evidence="9">
        <text>1,2-didecanoylglycerol + H2O = decanoylglycerol + decanoate + H(+)</text>
        <dbReference type="Rhea" id="RHEA:48596"/>
        <dbReference type="ChEBI" id="CHEBI:11152"/>
        <dbReference type="ChEBI" id="CHEBI:15377"/>
        <dbReference type="ChEBI" id="CHEBI:15378"/>
        <dbReference type="ChEBI" id="CHEBI:27689"/>
        <dbReference type="ChEBI" id="CHEBI:90605"/>
    </reaction>
</comment>
<evidence type="ECO:0000256" key="2">
    <source>
        <dbReference type="ARBA" id="ARBA00022801"/>
    </source>
</evidence>
<dbReference type="EC" id="3.1.1.116" evidence="3"/>
<dbReference type="PRINTS" id="PR00111">
    <property type="entry name" value="ABHYDROLASE"/>
</dbReference>
<evidence type="ECO:0000256" key="3">
    <source>
        <dbReference type="ARBA" id="ARBA00026104"/>
    </source>
</evidence>
<comment type="catalytic activity">
    <reaction evidence="6">
        <text>a 1,3-diacyl-sn-glycerol + H2O = a 1-acyl-sn-glycerol + a fatty acid + H(+)</text>
        <dbReference type="Rhea" id="RHEA:38503"/>
        <dbReference type="ChEBI" id="CHEBI:15377"/>
        <dbReference type="ChEBI" id="CHEBI:15378"/>
        <dbReference type="ChEBI" id="CHEBI:28868"/>
        <dbReference type="ChEBI" id="CHEBI:64683"/>
        <dbReference type="ChEBI" id="CHEBI:77272"/>
    </reaction>
</comment>
<dbReference type="Pfam" id="PF00561">
    <property type="entry name" value="Abhydrolase_1"/>
    <property type="match status" value="1"/>
</dbReference>
<dbReference type="PANTHER" id="PTHR46118">
    <property type="entry name" value="PROTEIN ABHD11"/>
    <property type="match status" value="1"/>
</dbReference>
<accession>A0A7R9FJS6</accession>
<dbReference type="InterPro" id="IPR029058">
    <property type="entry name" value="AB_hydrolase_fold"/>
</dbReference>
<evidence type="ECO:0000256" key="4">
    <source>
        <dbReference type="ARBA" id="ARBA00042703"/>
    </source>
</evidence>
<evidence type="ECO:0000259" key="12">
    <source>
        <dbReference type="Pfam" id="PF00561"/>
    </source>
</evidence>
<comment type="catalytic activity">
    <reaction evidence="8">
        <text>1-octadecanoyl-2-(4Z,7Z,10Z,13Z,16Z,19Z-docosahexaenoyl)-sn-glycerol + H2O = 2-(4Z,7Z,10Z,13Z,16Z,19Z-docosahexaenoyl)-glycerol + octadecanoate + H(+)</text>
        <dbReference type="Rhea" id="RHEA:77107"/>
        <dbReference type="ChEBI" id="CHEBI:15377"/>
        <dbReference type="ChEBI" id="CHEBI:15378"/>
        <dbReference type="ChEBI" id="CHEBI:25629"/>
        <dbReference type="ChEBI" id="CHEBI:77129"/>
        <dbReference type="ChEBI" id="CHEBI:186738"/>
    </reaction>
</comment>
<dbReference type="InterPro" id="IPR000073">
    <property type="entry name" value="AB_hydrolase_1"/>
</dbReference>
<dbReference type="AlphaFoldDB" id="A0A7R9FJS6"/>
<sequence length="331" mass="37098">MKRYIPSTMTLHLNPHRLSSYIVNTRSKSVDSSSSASQNSGAIPLGSDITPVQMSYASFEYTTPNKDSKNPPVILMHGLLGSKGNWNSISKNIHAMTNRKIVTADARNHGDSPHTPEFSYNHMAVDLRILMEELGIKKATLIGHSMGGRTVMFFAHTYPEMVDKLIVVEISPISVSPAFTRVSQLLGQMAGIDLEPNVPLFGARKLVNDVLSKHVPDEGVRNYLLTNLVEREFGKYKWRFNLNAISRHFQNLISFPTFGGSFNKPTLFIGGANSENIKTSEHIDIRKIFPKAKFVSIENAGHFPHFEQPKEFIETVSIFIQRNQTRKLPFG</sequence>
<comment type="catalytic activity">
    <reaction evidence="11">
        <text>1-octadecanoyl-2-(5Z,8Z,11Z,14Z-eicosatetraenoyl)-sn-glycerol + H2O = 2-(5Z,8Z,11Z,14Z-eicosatetraenoyl)-glycerol + octadecanoate + H(+)</text>
        <dbReference type="Rhea" id="RHEA:38507"/>
        <dbReference type="ChEBI" id="CHEBI:15377"/>
        <dbReference type="ChEBI" id="CHEBI:15378"/>
        <dbReference type="ChEBI" id="CHEBI:25629"/>
        <dbReference type="ChEBI" id="CHEBI:52392"/>
        <dbReference type="ChEBI" id="CHEBI:75728"/>
    </reaction>
</comment>
<evidence type="ECO:0000256" key="1">
    <source>
        <dbReference type="ARBA" id="ARBA00008645"/>
    </source>
</evidence>
<dbReference type="GO" id="GO:0052689">
    <property type="term" value="F:carboxylic ester hydrolase activity"/>
    <property type="evidence" value="ECO:0007669"/>
    <property type="project" value="TreeGrafter"/>
</dbReference>
<protein>
    <recommendedName>
        <fullName evidence="7">sn-1-specific diacylglycerol lipase ABHD11</fullName>
        <ecNumber evidence="3">3.1.1.116</ecNumber>
    </recommendedName>
    <alternativeName>
        <fullName evidence="4">Alpha/beta hydrolase domain-containing protein 11</fullName>
    </alternativeName>
</protein>
<name>A0A7R9FJS6_9NEOP</name>
<comment type="similarity">
    <text evidence="1">Belongs to the AB hydrolase superfamily.</text>
</comment>
<evidence type="ECO:0000256" key="11">
    <source>
        <dbReference type="ARBA" id="ARBA00048919"/>
    </source>
</evidence>
<gene>
    <name evidence="13" type="ORF">TTEB3V08_LOCUS1842</name>
</gene>
<evidence type="ECO:0000313" key="13">
    <source>
        <dbReference type="EMBL" id="CAD7453713.1"/>
    </source>
</evidence>
<comment type="catalytic activity">
    <reaction evidence="5">
        <text>a 1,2-diacyl-sn-glycerol + H2O = a 2-acylglycerol + a fatty acid + H(+)</text>
        <dbReference type="Rhea" id="RHEA:33275"/>
        <dbReference type="ChEBI" id="CHEBI:15377"/>
        <dbReference type="ChEBI" id="CHEBI:15378"/>
        <dbReference type="ChEBI" id="CHEBI:17389"/>
        <dbReference type="ChEBI" id="CHEBI:17815"/>
        <dbReference type="ChEBI" id="CHEBI:28868"/>
        <dbReference type="EC" id="3.1.1.116"/>
    </reaction>
</comment>
<evidence type="ECO:0000256" key="6">
    <source>
        <dbReference type="ARBA" id="ARBA00043742"/>
    </source>
</evidence>
<dbReference type="SUPFAM" id="SSF53474">
    <property type="entry name" value="alpha/beta-Hydrolases"/>
    <property type="match status" value="1"/>
</dbReference>
<feature type="domain" description="AB hydrolase-1" evidence="12">
    <location>
        <begin position="71"/>
        <end position="309"/>
    </location>
</feature>
<evidence type="ECO:0000256" key="9">
    <source>
        <dbReference type="ARBA" id="ARBA00048504"/>
    </source>
</evidence>
<dbReference type="Gene3D" id="3.40.50.1820">
    <property type="entry name" value="alpha/beta hydrolase"/>
    <property type="match status" value="1"/>
</dbReference>
<proteinExistence type="inferred from homology"/>
<evidence type="ECO:0000256" key="8">
    <source>
        <dbReference type="ARBA" id="ARBA00048283"/>
    </source>
</evidence>
<dbReference type="GO" id="GO:0005739">
    <property type="term" value="C:mitochondrion"/>
    <property type="evidence" value="ECO:0007669"/>
    <property type="project" value="TreeGrafter"/>
</dbReference>
<evidence type="ECO:0000256" key="10">
    <source>
        <dbReference type="ARBA" id="ARBA00048513"/>
    </source>
</evidence>
<keyword evidence="2" id="KW-0378">Hydrolase</keyword>
<dbReference type="PANTHER" id="PTHR46118:SF4">
    <property type="entry name" value="PROTEIN ABHD11"/>
    <property type="match status" value="1"/>
</dbReference>
<evidence type="ECO:0000256" key="5">
    <source>
        <dbReference type="ARBA" id="ARBA00043667"/>
    </source>
</evidence>
<organism evidence="13">
    <name type="scientific">Timema tahoe</name>
    <dbReference type="NCBI Taxonomy" id="61484"/>
    <lineage>
        <taxon>Eukaryota</taxon>
        <taxon>Metazoa</taxon>
        <taxon>Ecdysozoa</taxon>
        <taxon>Arthropoda</taxon>
        <taxon>Hexapoda</taxon>
        <taxon>Insecta</taxon>
        <taxon>Pterygota</taxon>
        <taxon>Neoptera</taxon>
        <taxon>Polyneoptera</taxon>
        <taxon>Phasmatodea</taxon>
        <taxon>Timematodea</taxon>
        <taxon>Timematoidea</taxon>
        <taxon>Timematidae</taxon>
        <taxon>Timema</taxon>
    </lineage>
</organism>
<dbReference type="EMBL" id="OE000403">
    <property type="protein sequence ID" value="CAD7453713.1"/>
    <property type="molecule type" value="Genomic_DNA"/>
</dbReference>
<reference evidence="13" key="1">
    <citation type="submission" date="2020-11" db="EMBL/GenBank/DDBJ databases">
        <authorList>
            <person name="Tran Van P."/>
        </authorList>
    </citation>
    <scope>NUCLEOTIDE SEQUENCE</scope>
</reference>
<evidence type="ECO:0000256" key="7">
    <source>
        <dbReference type="ARBA" id="ARBA00044064"/>
    </source>
</evidence>